<keyword evidence="2" id="KW-0472">Membrane</keyword>
<proteinExistence type="predicted"/>
<keyword evidence="2" id="KW-1133">Transmembrane helix</keyword>
<dbReference type="AlphaFoldDB" id="A0A368BLB0"/>
<gene>
    <name evidence="3" type="ORF">DBW97_04580</name>
</gene>
<comment type="caution">
    <text evidence="3">The sequence shown here is derived from an EMBL/GenBank/DDBJ whole genome shotgun (WGS) entry which is preliminary data.</text>
</comment>
<keyword evidence="1" id="KW-0175">Coiled coil</keyword>
<protein>
    <submittedName>
        <fullName evidence="3">Uncharacterized protein</fullName>
    </submittedName>
</protein>
<dbReference type="Proteomes" id="UP000252147">
    <property type="component" value="Unassembled WGS sequence"/>
</dbReference>
<name>A0A368BLB0_9GAMM</name>
<evidence type="ECO:0000256" key="1">
    <source>
        <dbReference type="SAM" id="Coils"/>
    </source>
</evidence>
<accession>A0A368BLB0</accession>
<evidence type="ECO:0000256" key="2">
    <source>
        <dbReference type="SAM" id="Phobius"/>
    </source>
</evidence>
<reference evidence="3 4" key="1">
    <citation type="journal article" date="2018" name="Microbiome">
        <title>Fine metagenomic profile of the Mediterranean stratified and mixed water columns revealed by assembly and recruitment.</title>
        <authorList>
            <person name="Haro-Moreno J.M."/>
            <person name="Lopez-Perez M."/>
            <person name="De La Torre J.R."/>
            <person name="Picazo A."/>
            <person name="Camacho A."/>
            <person name="Rodriguez-Valera F."/>
        </authorList>
    </citation>
    <scope>NUCLEOTIDE SEQUENCE [LARGE SCALE GENOMIC DNA]</scope>
    <source>
        <strain evidence="3">MED-G83</strain>
    </source>
</reference>
<sequence length="214" mass="24511">MSQPTRIPPRRKSRGDSQTLFSALILVIVFASLAGMYFYLEGQRKANEEVLNSIADKVRVIEDKLSITNEDSEQNMQTVLEQIKFIDTEVRKLWGHRKGYLDSIKKQENKSAANDRSIRQLSSKSTNLEDKIDSVNNKIELAEDLQLKITMLTNELNKQKQILDENGENLDAIDRYRIQNNQKVTEILTRLNNLSKELDDIQESLVMQAGAANE</sequence>
<feature type="transmembrane region" description="Helical" evidence="2">
    <location>
        <begin position="20"/>
        <end position="40"/>
    </location>
</feature>
<evidence type="ECO:0000313" key="4">
    <source>
        <dbReference type="Proteomes" id="UP000252147"/>
    </source>
</evidence>
<organism evidence="3 4">
    <name type="scientific">SAR86 cluster bacterium</name>
    <dbReference type="NCBI Taxonomy" id="2030880"/>
    <lineage>
        <taxon>Bacteria</taxon>
        <taxon>Pseudomonadati</taxon>
        <taxon>Pseudomonadota</taxon>
        <taxon>Gammaproteobacteria</taxon>
        <taxon>SAR86 cluster</taxon>
    </lineage>
</organism>
<evidence type="ECO:0000313" key="3">
    <source>
        <dbReference type="EMBL" id="RCL37642.1"/>
    </source>
</evidence>
<feature type="coiled-coil region" evidence="1">
    <location>
        <begin position="118"/>
        <end position="204"/>
    </location>
</feature>
<keyword evidence="2" id="KW-0812">Transmembrane</keyword>
<dbReference type="EMBL" id="QOPD01000008">
    <property type="protein sequence ID" value="RCL37642.1"/>
    <property type="molecule type" value="Genomic_DNA"/>
</dbReference>